<dbReference type="Pfam" id="PF02826">
    <property type="entry name" value="2-Hacid_dh_C"/>
    <property type="match status" value="1"/>
</dbReference>
<dbReference type="SUPFAM" id="SSF51735">
    <property type="entry name" value="NAD(P)-binding Rossmann-fold domains"/>
    <property type="match status" value="1"/>
</dbReference>
<reference evidence="7" key="1">
    <citation type="submission" date="2019-03" db="EMBL/GenBank/DDBJ databases">
        <title>Afifella sp. nov., isolated from activated sludge.</title>
        <authorList>
            <person name="Li Q."/>
            <person name="Liu Y."/>
        </authorList>
    </citation>
    <scope>NUCLEOTIDE SEQUENCE</scope>
    <source>
        <strain evidence="7">L72</strain>
    </source>
</reference>
<gene>
    <name evidence="7" type="ORF">E4O86_19645</name>
</gene>
<keyword evidence="3" id="KW-0520">NAD</keyword>
<dbReference type="GO" id="GO:0051287">
    <property type="term" value="F:NAD binding"/>
    <property type="evidence" value="ECO:0007669"/>
    <property type="project" value="InterPro"/>
</dbReference>
<dbReference type="PANTHER" id="PTHR43026">
    <property type="entry name" value="2-HYDROXYACID DEHYDROGENASE HOMOLOG 1-RELATED"/>
    <property type="match status" value="1"/>
</dbReference>
<dbReference type="PROSITE" id="PS00671">
    <property type="entry name" value="D_2_HYDROXYACID_DH_3"/>
    <property type="match status" value="1"/>
</dbReference>
<dbReference type="GO" id="GO:0047545">
    <property type="term" value="F:(S)-2-hydroxyglutarate dehydrogenase activity"/>
    <property type="evidence" value="ECO:0007669"/>
    <property type="project" value="UniProtKB-ARBA"/>
</dbReference>
<evidence type="ECO:0000256" key="3">
    <source>
        <dbReference type="ARBA" id="ARBA00023027"/>
    </source>
</evidence>
<dbReference type="FunFam" id="3.40.50.720:FF:000041">
    <property type="entry name" value="D-3-phosphoglycerate dehydrogenase"/>
    <property type="match status" value="1"/>
</dbReference>
<evidence type="ECO:0000259" key="6">
    <source>
        <dbReference type="Pfam" id="PF02826"/>
    </source>
</evidence>
<dbReference type="GO" id="GO:0004617">
    <property type="term" value="F:phosphoglycerate dehydrogenase activity"/>
    <property type="evidence" value="ECO:0007669"/>
    <property type="project" value="UniProtKB-ARBA"/>
</dbReference>
<keyword evidence="8" id="KW-1185">Reference proteome</keyword>
<dbReference type="Pfam" id="PF00389">
    <property type="entry name" value="2-Hacid_dh"/>
    <property type="match status" value="1"/>
</dbReference>
<feature type="domain" description="D-isomer specific 2-hydroxyacid dehydrogenase catalytic" evidence="5">
    <location>
        <begin position="10"/>
        <end position="332"/>
    </location>
</feature>
<evidence type="ECO:0000313" key="7">
    <source>
        <dbReference type="EMBL" id="MYZ49925.1"/>
    </source>
</evidence>
<evidence type="ECO:0000259" key="5">
    <source>
        <dbReference type="Pfam" id="PF00389"/>
    </source>
</evidence>
<dbReference type="InterPro" id="IPR036291">
    <property type="entry name" value="NAD(P)-bd_dom_sf"/>
</dbReference>
<dbReference type="PROSITE" id="PS00670">
    <property type="entry name" value="D_2_HYDROXYACID_DH_2"/>
    <property type="match status" value="1"/>
</dbReference>
<dbReference type="CDD" id="cd12187">
    <property type="entry name" value="LDH_like_1"/>
    <property type="match status" value="1"/>
</dbReference>
<dbReference type="OrthoDB" id="9793626at2"/>
<dbReference type="InterPro" id="IPR029753">
    <property type="entry name" value="D-isomer_DH_CS"/>
</dbReference>
<comment type="similarity">
    <text evidence="1 4">Belongs to the D-isomer specific 2-hydroxyacid dehydrogenase family.</text>
</comment>
<evidence type="ECO:0000256" key="2">
    <source>
        <dbReference type="ARBA" id="ARBA00023002"/>
    </source>
</evidence>
<dbReference type="InterPro" id="IPR006140">
    <property type="entry name" value="D-isomer_DH_NAD-bd"/>
</dbReference>
<dbReference type="GO" id="GO:0006564">
    <property type="term" value="P:L-serine biosynthetic process"/>
    <property type="evidence" value="ECO:0007669"/>
    <property type="project" value="UniProtKB-ARBA"/>
</dbReference>
<dbReference type="EMBL" id="SPKJ01000105">
    <property type="protein sequence ID" value="MYZ49925.1"/>
    <property type="molecule type" value="Genomic_DNA"/>
</dbReference>
<dbReference type="AlphaFoldDB" id="A0A964WVK6"/>
<accession>A0A964WVK6</accession>
<dbReference type="InterPro" id="IPR006139">
    <property type="entry name" value="D-isomer_2_OHA_DH_cat_dom"/>
</dbReference>
<organism evidence="7 8">
    <name type="scientific">Propylenella binzhouense</name>
    <dbReference type="NCBI Taxonomy" id="2555902"/>
    <lineage>
        <taxon>Bacteria</taxon>
        <taxon>Pseudomonadati</taxon>
        <taxon>Pseudomonadota</taxon>
        <taxon>Alphaproteobacteria</taxon>
        <taxon>Hyphomicrobiales</taxon>
        <taxon>Propylenellaceae</taxon>
        <taxon>Propylenella</taxon>
    </lineage>
</organism>
<dbReference type="GO" id="GO:0008720">
    <property type="term" value="F:D-lactate dehydrogenase (NAD+) activity"/>
    <property type="evidence" value="ECO:0007669"/>
    <property type="project" value="TreeGrafter"/>
</dbReference>
<dbReference type="PANTHER" id="PTHR43026:SF1">
    <property type="entry name" value="2-HYDROXYACID DEHYDROGENASE HOMOLOG 1-RELATED"/>
    <property type="match status" value="1"/>
</dbReference>
<comment type="caution">
    <text evidence="7">The sequence shown here is derived from an EMBL/GenBank/DDBJ whole genome shotgun (WGS) entry which is preliminary data.</text>
</comment>
<dbReference type="InterPro" id="IPR058205">
    <property type="entry name" value="D-LDH-like"/>
</dbReference>
<dbReference type="SUPFAM" id="SSF52283">
    <property type="entry name" value="Formate/glycerate dehydrogenase catalytic domain-like"/>
    <property type="match status" value="1"/>
</dbReference>
<proteinExistence type="inferred from homology"/>
<evidence type="ECO:0000256" key="4">
    <source>
        <dbReference type="RuleBase" id="RU003719"/>
    </source>
</evidence>
<name>A0A964WVK6_9HYPH</name>
<sequence>MKIAIFEIEPWERAAFEVLHAEHEVAFESGTLDNRTAGFHADAEIISTFIYSKLDRTVIEAHPRLRLIATRSTGFDHIDLEACTERGIAIANVPTYGENTVAEHVFALLLAISHRLIEAVDRTRRGDFSQAGLQGFDLQGKTFGLVGTGSIGRHAARIARGFGMEVVAYDLAPDAGAAAEIGFRYVDLAELLALADVISLHVPANRHTRHMISEPQFAAMKHGAILINTARGGIVDVRALIGALSSGRIAAAGLDVLPEEPVIREEAELLRSAFSREHDLESLLADHILLRLRNVLITPHSAFNTREAVERILDTTRANIEAFVAGRPENIVA</sequence>
<dbReference type="Proteomes" id="UP000773614">
    <property type="component" value="Unassembled WGS sequence"/>
</dbReference>
<dbReference type="Gene3D" id="3.40.50.720">
    <property type="entry name" value="NAD(P)-binding Rossmann-like Domain"/>
    <property type="match status" value="2"/>
</dbReference>
<dbReference type="RefSeq" id="WP_161142263.1">
    <property type="nucleotide sequence ID" value="NZ_SPKJ01000105.1"/>
</dbReference>
<protein>
    <submittedName>
        <fullName evidence="7">Hydroxyacid dehydrogenase</fullName>
    </submittedName>
</protein>
<keyword evidence="2 4" id="KW-0560">Oxidoreductase</keyword>
<feature type="domain" description="D-isomer specific 2-hydroxyacid dehydrogenase NAD-binding" evidence="6">
    <location>
        <begin position="106"/>
        <end position="302"/>
    </location>
</feature>
<evidence type="ECO:0000256" key="1">
    <source>
        <dbReference type="ARBA" id="ARBA00005854"/>
    </source>
</evidence>
<evidence type="ECO:0000313" key="8">
    <source>
        <dbReference type="Proteomes" id="UP000773614"/>
    </source>
</evidence>